<gene>
    <name evidence="4" type="ORF">UFOVP1666_63</name>
    <name evidence="1" type="ORF">UFOVP867_18</name>
    <name evidence="2" type="ORF">UFOVP913_180</name>
    <name evidence="3" type="ORF">UFOVP993_36</name>
</gene>
<evidence type="ECO:0000313" key="4">
    <source>
        <dbReference type="EMBL" id="CAB4223020.1"/>
    </source>
</evidence>
<dbReference type="EMBL" id="LR796815">
    <property type="protein sequence ID" value="CAB4167425.1"/>
    <property type="molecule type" value="Genomic_DNA"/>
</dbReference>
<dbReference type="EMBL" id="LR797534">
    <property type="protein sequence ID" value="CAB4223020.1"/>
    <property type="molecule type" value="Genomic_DNA"/>
</dbReference>
<dbReference type="EMBL" id="LR796858">
    <property type="protein sequence ID" value="CAB4171069.1"/>
    <property type="molecule type" value="Genomic_DNA"/>
</dbReference>
<accession>A0A6J5PEC3</accession>
<evidence type="ECO:0000313" key="2">
    <source>
        <dbReference type="EMBL" id="CAB4171069.1"/>
    </source>
</evidence>
<sequence length="292" mass="29119">MSTISKDFIVKNGIVVGTNANIAGSVTATSFAGDGSALTGILANYTLPTATTSILGGVKVDGTTITIASGVIGVSGALTSATQFKGNWDASTNTPTLSSILPAGTSAGWEYIVSVGATRDIGNGSTVWSVGDFVIYDGAKWVRIPSSSNVVSFNTRQGAITLTSGDVTTALGFTPVTSAAQVAHRILAGPPTSGSATPTYRALVADDVPILDQDTLGTAAGLSTTLIATSGGTGIESYTTGDILYASATNVLSKLASTTDGYILTAGGVGVAPSWAAPAETTPAFFLATMMG</sequence>
<evidence type="ECO:0000313" key="1">
    <source>
        <dbReference type="EMBL" id="CAB4167425.1"/>
    </source>
</evidence>
<proteinExistence type="predicted"/>
<dbReference type="EMBL" id="LR796944">
    <property type="protein sequence ID" value="CAB4176524.1"/>
    <property type="molecule type" value="Genomic_DNA"/>
</dbReference>
<reference evidence="1" key="1">
    <citation type="submission" date="2020-04" db="EMBL/GenBank/DDBJ databases">
        <authorList>
            <person name="Chiriac C."/>
            <person name="Salcher M."/>
            <person name="Ghai R."/>
            <person name="Kavagutti S V."/>
        </authorList>
    </citation>
    <scope>NUCLEOTIDE SEQUENCE</scope>
</reference>
<evidence type="ECO:0000313" key="3">
    <source>
        <dbReference type="EMBL" id="CAB4176524.1"/>
    </source>
</evidence>
<name>A0A6J5PEC3_9CAUD</name>
<protein>
    <submittedName>
        <fullName evidence="1">Uncharacterized protein</fullName>
    </submittedName>
</protein>
<organism evidence="1">
    <name type="scientific">uncultured Caudovirales phage</name>
    <dbReference type="NCBI Taxonomy" id="2100421"/>
    <lineage>
        <taxon>Viruses</taxon>
        <taxon>Duplodnaviria</taxon>
        <taxon>Heunggongvirae</taxon>
        <taxon>Uroviricota</taxon>
        <taxon>Caudoviricetes</taxon>
        <taxon>Peduoviridae</taxon>
        <taxon>Maltschvirus</taxon>
        <taxon>Maltschvirus maltsch</taxon>
    </lineage>
</organism>